<organism evidence="1 2">
    <name type="scientific">Falsiroseomonas bella</name>
    <dbReference type="NCBI Taxonomy" id="2184016"/>
    <lineage>
        <taxon>Bacteria</taxon>
        <taxon>Pseudomonadati</taxon>
        <taxon>Pseudomonadota</taxon>
        <taxon>Alphaproteobacteria</taxon>
        <taxon>Acetobacterales</taxon>
        <taxon>Roseomonadaceae</taxon>
        <taxon>Falsiroseomonas</taxon>
    </lineage>
</organism>
<protein>
    <submittedName>
        <fullName evidence="1">Neuromedin U</fullName>
    </submittedName>
</protein>
<evidence type="ECO:0000313" key="2">
    <source>
        <dbReference type="Proteomes" id="UP000245765"/>
    </source>
</evidence>
<comment type="caution">
    <text evidence="1">The sequence shown here is derived from an EMBL/GenBank/DDBJ whole genome shotgun (WGS) entry which is preliminary data.</text>
</comment>
<dbReference type="Proteomes" id="UP000245765">
    <property type="component" value="Unassembled WGS sequence"/>
</dbReference>
<dbReference type="EMBL" id="QGNA01000003">
    <property type="protein sequence ID" value="PWS36195.1"/>
    <property type="molecule type" value="Genomic_DNA"/>
</dbReference>
<sequence>MDADALARSAQNPIAAMISVPFQNNTNFNYGPNGHTQNILNIQPVVPFRVNEDWNVITRTILPVISQPSFAPGEDSTFGLGAVQFSTFLSPAQAGRVIWGAGAVVQAPTTTDSALGSNVWGGGPTFVALTMAGPWVLGGLVNNIWSFGGEERNRYNNFTFQPFINYNIPQSPGTYLSFSPLITANWEARSGEQWTVPVGLGAGQIFRIGAQPVNALAGAYYNVVRPDIGPEWQLRFQLQLLFPR</sequence>
<reference evidence="2" key="1">
    <citation type="submission" date="2018-05" db="EMBL/GenBank/DDBJ databases">
        <authorList>
            <person name="Du Z."/>
            <person name="Wang X."/>
        </authorList>
    </citation>
    <scope>NUCLEOTIDE SEQUENCE [LARGE SCALE GENOMIC DNA]</scope>
    <source>
        <strain evidence="2">CQN31</strain>
    </source>
</reference>
<accession>A0A317FBH0</accession>
<proteinExistence type="predicted"/>
<dbReference type="AlphaFoldDB" id="A0A317FBH0"/>
<dbReference type="OrthoDB" id="9809066at2"/>
<keyword evidence="2" id="KW-1185">Reference proteome</keyword>
<gene>
    <name evidence="1" type="ORF">DFH01_13440</name>
</gene>
<name>A0A317FBH0_9PROT</name>
<dbReference type="RefSeq" id="WP_109870990.1">
    <property type="nucleotide sequence ID" value="NZ_QGNA01000003.1"/>
</dbReference>
<evidence type="ECO:0000313" key="1">
    <source>
        <dbReference type="EMBL" id="PWS36195.1"/>
    </source>
</evidence>